<dbReference type="AlphaFoldDB" id="J9EDP0"/>
<protein>
    <submittedName>
        <fullName evidence="1">Uncharacterized protein</fullName>
    </submittedName>
</protein>
<gene>
    <name evidence="1" type="ORF">WUBG_13969</name>
</gene>
<evidence type="ECO:0000313" key="1">
    <source>
        <dbReference type="EMBL" id="EJW75122.1"/>
    </source>
</evidence>
<reference evidence="2" key="1">
    <citation type="submission" date="2012-08" db="EMBL/GenBank/DDBJ databases">
        <title>The Genome Sequence of Wuchereria bancrofti.</title>
        <authorList>
            <person name="Nutman T.B."/>
            <person name="Fink D.L."/>
            <person name="Russ C."/>
            <person name="Young S."/>
            <person name="Zeng Q."/>
            <person name="Koehrsen M."/>
            <person name="Alvarado L."/>
            <person name="Berlin A."/>
            <person name="Chapman S.B."/>
            <person name="Chen Z."/>
            <person name="Freedman E."/>
            <person name="Gellesch M."/>
            <person name="Goldberg J."/>
            <person name="Griggs A."/>
            <person name="Gujja S."/>
            <person name="Heilman E.R."/>
            <person name="Heiman D."/>
            <person name="Hepburn T."/>
            <person name="Howarth C."/>
            <person name="Jen D."/>
            <person name="Larson L."/>
            <person name="Lewis B."/>
            <person name="Mehta T."/>
            <person name="Park D."/>
            <person name="Pearson M."/>
            <person name="Roberts A."/>
            <person name="Saif S."/>
            <person name="Shea T."/>
            <person name="Shenoy N."/>
            <person name="Sisk P."/>
            <person name="Stolte C."/>
            <person name="Sykes S."/>
            <person name="Walk T."/>
            <person name="White J."/>
            <person name="Yandava C."/>
            <person name="Haas B."/>
            <person name="Henn M.R."/>
            <person name="Nusbaum C."/>
            <person name="Birren B."/>
        </authorList>
    </citation>
    <scope>NUCLEOTIDE SEQUENCE [LARGE SCALE GENOMIC DNA]</scope>
    <source>
        <strain evidence="2">NA</strain>
    </source>
</reference>
<organism evidence="1 2">
    <name type="scientific">Wuchereria bancrofti</name>
    <dbReference type="NCBI Taxonomy" id="6293"/>
    <lineage>
        <taxon>Eukaryota</taxon>
        <taxon>Metazoa</taxon>
        <taxon>Ecdysozoa</taxon>
        <taxon>Nematoda</taxon>
        <taxon>Chromadorea</taxon>
        <taxon>Rhabditida</taxon>
        <taxon>Spirurina</taxon>
        <taxon>Spiruromorpha</taxon>
        <taxon>Filarioidea</taxon>
        <taxon>Onchocercidae</taxon>
        <taxon>Wuchereria</taxon>
    </lineage>
</organism>
<proteinExistence type="predicted"/>
<comment type="caution">
    <text evidence="1">The sequence shown here is derived from an EMBL/GenBank/DDBJ whole genome shotgun (WGS) entry which is preliminary data.</text>
</comment>
<feature type="non-terminal residue" evidence="1">
    <location>
        <position position="1"/>
    </location>
</feature>
<name>J9EDP0_WUCBA</name>
<accession>J9EDP0</accession>
<dbReference type="EMBL" id="ADBV01011056">
    <property type="protein sequence ID" value="EJW75122.1"/>
    <property type="molecule type" value="Genomic_DNA"/>
</dbReference>
<sequence>VLKWLDQNFEDAIGQKSDLACAYLNAVGLAKTPTDISESSQISTTPLENESIIISSLLFNGEINDTLKKHIISCPSYDTIHQIASLIWKEVVNAKQKFDELSEPWFDRIPRALSAADMCWLRNSAAVFHCAAELFAEISKRVPSEKIADATTSNYSMMASRNLVFYTNIVFLFHHGGLLPIKNYTALNARMKTKVDERKERLAPG</sequence>
<evidence type="ECO:0000313" key="2">
    <source>
        <dbReference type="Proteomes" id="UP000004810"/>
    </source>
</evidence>
<dbReference type="Proteomes" id="UP000004810">
    <property type="component" value="Unassembled WGS sequence"/>
</dbReference>